<dbReference type="CDD" id="cd02799">
    <property type="entry name" value="tRNA_bind_EMAP-II_like"/>
    <property type="match status" value="1"/>
</dbReference>
<evidence type="ECO:0000256" key="1">
    <source>
        <dbReference type="ARBA" id="ARBA00022555"/>
    </source>
</evidence>
<dbReference type="GO" id="GO:0000049">
    <property type="term" value="F:tRNA binding"/>
    <property type="evidence" value="ECO:0007669"/>
    <property type="project" value="UniProtKB-UniRule"/>
</dbReference>
<dbReference type="PANTHER" id="PTHR11586">
    <property type="entry name" value="TRNA-AMINOACYLATION COFACTOR ARC1 FAMILY MEMBER"/>
    <property type="match status" value="1"/>
</dbReference>
<evidence type="ECO:0000313" key="7">
    <source>
        <dbReference type="Proteomes" id="UP001515480"/>
    </source>
</evidence>
<reference evidence="6 7" key="1">
    <citation type="journal article" date="2024" name="Science">
        <title>Giant polyketide synthase enzymes in the biosynthesis of giant marine polyether toxins.</title>
        <authorList>
            <person name="Fallon T.R."/>
            <person name="Shende V.V."/>
            <person name="Wierzbicki I.H."/>
            <person name="Pendleton A.L."/>
            <person name="Watervoot N.F."/>
            <person name="Auber R.P."/>
            <person name="Gonzalez D.J."/>
            <person name="Wisecaver J.H."/>
            <person name="Moore B.S."/>
        </authorList>
    </citation>
    <scope>NUCLEOTIDE SEQUENCE [LARGE SCALE GENOMIC DNA]</scope>
    <source>
        <strain evidence="6 7">12B1</strain>
    </source>
</reference>
<dbReference type="AlphaFoldDB" id="A0AB34ILP3"/>
<dbReference type="Proteomes" id="UP001515480">
    <property type="component" value="Unassembled WGS sequence"/>
</dbReference>
<dbReference type="Pfam" id="PF01588">
    <property type="entry name" value="tRNA_bind"/>
    <property type="match status" value="1"/>
</dbReference>
<evidence type="ECO:0000259" key="5">
    <source>
        <dbReference type="PROSITE" id="PS50886"/>
    </source>
</evidence>
<accession>A0AB34ILP3</accession>
<protein>
    <recommendedName>
        <fullName evidence="5">tRNA-binding domain-containing protein</fullName>
    </recommendedName>
</protein>
<dbReference type="InterPro" id="IPR002547">
    <property type="entry name" value="tRNA-bd_dom"/>
</dbReference>
<organism evidence="6 7">
    <name type="scientific">Prymnesium parvum</name>
    <name type="common">Toxic golden alga</name>
    <dbReference type="NCBI Taxonomy" id="97485"/>
    <lineage>
        <taxon>Eukaryota</taxon>
        <taxon>Haptista</taxon>
        <taxon>Haptophyta</taxon>
        <taxon>Prymnesiophyceae</taxon>
        <taxon>Prymnesiales</taxon>
        <taxon>Prymnesiaceae</taxon>
        <taxon>Prymnesium</taxon>
    </lineage>
</organism>
<dbReference type="SUPFAM" id="SSF50249">
    <property type="entry name" value="Nucleic acid-binding proteins"/>
    <property type="match status" value="1"/>
</dbReference>
<evidence type="ECO:0000313" key="6">
    <source>
        <dbReference type="EMBL" id="KAL1503040.1"/>
    </source>
</evidence>
<keyword evidence="4" id="KW-0732">Signal</keyword>
<gene>
    <name evidence="6" type="ORF">AB1Y20_011108</name>
</gene>
<comment type="caution">
    <text evidence="6">The sequence shown here is derived from an EMBL/GenBank/DDBJ whole genome shotgun (WGS) entry which is preliminary data.</text>
</comment>
<dbReference type="PROSITE" id="PS50886">
    <property type="entry name" value="TRBD"/>
    <property type="match status" value="1"/>
</dbReference>
<dbReference type="Gene3D" id="2.40.50.140">
    <property type="entry name" value="Nucleic acid-binding proteins"/>
    <property type="match status" value="1"/>
</dbReference>
<name>A0AB34ILP3_PRYPA</name>
<dbReference type="InterPro" id="IPR051270">
    <property type="entry name" value="Tyrosine-tRNA_ligase_regulator"/>
</dbReference>
<dbReference type="EMBL" id="JBGBPQ010000022">
    <property type="protein sequence ID" value="KAL1503040.1"/>
    <property type="molecule type" value="Genomic_DNA"/>
</dbReference>
<evidence type="ECO:0000256" key="2">
    <source>
        <dbReference type="ARBA" id="ARBA00022884"/>
    </source>
</evidence>
<feature type="chain" id="PRO_5044313813" description="tRNA-binding domain-containing protein" evidence="4">
    <location>
        <begin position="19"/>
        <end position="224"/>
    </location>
</feature>
<keyword evidence="2 3" id="KW-0694">RNA-binding</keyword>
<feature type="domain" description="TRNA-binding" evidence="5">
    <location>
        <begin position="60"/>
        <end position="164"/>
    </location>
</feature>
<dbReference type="InterPro" id="IPR012340">
    <property type="entry name" value="NA-bd_OB-fold"/>
</dbReference>
<dbReference type="PANTHER" id="PTHR11586:SF33">
    <property type="entry name" value="AMINOACYL TRNA SYNTHASE COMPLEX-INTERACTING MULTIFUNCTIONAL PROTEIN 1"/>
    <property type="match status" value="1"/>
</dbReference>
<feature type="signal peptide" evidence="4">
    <location>
        <begin position="1"/>
        <end position="18"/>
    </location>
</feature>
<keyword evidence="1 3" id="KW-0820">tRNA-binding</keyword>
<evidence type="ECO:0000256" key="3">
    <source>
        <dbReference type="PROSITE-ProRule" id="PRU00209"/>
    </source>
</evidence>
<evidence type="ECO:0000256" key="4">
    <source>
        <dbReference type="SAM" id="SignalP"/>
    </source>
</evidence>
<keyword evidence="7" id="KW-1185">Reference proteome</keyword>
<sequence length="224" mass="23927">MRRLHSLGLVCAASAISAITTRSALPFVLGRCHQPFVGAAHLRLTRAVCSEPEPEVEPTPFAELDVRVGKILEAWEHPDSDKLWCERIDVGEAEPREIASGLRSYYATAEELTGRSVLVVCNLKPAKLAGFASDGMVLCASNADRSTVAFVEPPLDSVPGDRVLCEGLEAVPPASANRVKKKKLMEKAAEELKTVGTIATYKGMPLRTAAGVCKSPSVETGTIS</sequence>
<proteinExistence type="predicted"/>